<reference evidence="3 4" key="1">
    <citation type="journal article" date="2015" name="Genome Announc.">
        <title>Expanding the biotechnology potential of lactobacilli through comparative genomics of 213 strains and associated genera.</title>
        <authorList>
            <person name="Sun Z."/>
            <person name="Harris H.M."/>
            <person name="McCann A."/>
            <person name="Guo C."/>
            <person name="Argimon S."/>
            <person name="Zhang W."/>
            <person name="Yang X."/>
            <person name="Jeffery I.B."/>
            <person name="Cooney J.C."/>
            <person name="Kagawa T.F."/>
            <person name="Liu W."/>
            <person name="Song Y."/>
            <person name="Salvetti E."/>
            <person name="Wrobel A."/>
            <person name="Rasinkangas P."/>
            <person name="Parkhill J."/>
            <person name="Rea M.C."/>
            <person name="O'Sullivan O."/>
            <person name="Ritari J."/>
            <person name="Douillard F.P."/>
            <person name="Paul Ross R."/>
            <person name="Yang R."/>
            <person name="Briner A.E."/>
            <person name="Felis G.E."/>
            <person name="de Vos W.M."/>
            <person name="Barrangou R."/>
            <person name="Klaenhammer T.R."/>
            <person name="Caufield P.W."/>
            <person name="Cui Y."/>
            <person name="Zhang H."/>
            <person name="O'Toole P.W."/>
        </authorList>
    </citation>
    <scope>NUCLEOTIDE SEQUENCE [LARGE SCALE GENOMIC DNA]</scope>
    <source>
        <strain evidence="3 4">DSM 20183</strain>
    </source>
</reference>
<keyword evidence="2" id="KW-1133">Transmembrane helix</keyword>
<dbReference type="PATRIC" id="fig|1423811.3.peg.13"/>
<keyword evidence="2" id="KW-0812">Transmembrane</keyword>
<accession>A0A0R1JB86</accession>
<name>A0A0R1JB86_9LACO</name>
<feature type="coiled-coil region" evidence="1">
    <location>
        <begin position="31"/>
        <end position="58"/>
    </location>
</feature>
<dbReference type="RefSeq" id="WP_057763501.1">
    <property type="nucleotide sequence ID" value="NZ_AZDG01000001.1"/>
</dbReference>
<dbReference type="Proteomes" id="UP000050929">
    <property type="component" value="Unassembled WGS sequence"/>
</dbReference>
<organism evidence="3 4">
    <name type="scientific">Companilactobacillus tucceti DSM 20183</name>
    <dbReference type="NCBI Taxonomy" id="1423811"/>
    <lineage>
        <taxon>Bacteria</taxon>
        <taxon>Bacillati</taxon>
        <taxon>Bacillota</taxon>
        <taxon>Bacilli</taxon>
        <taxon>Lactobacillales</taxon>
        <taxon>Lactobacillaceae</taxon>
        <taxon>Companilactobacillus</taxon>
    </lineage>
</organism>
<evidence type="ECO:0000313" key="3">
    <source>
        <dbReference type="EMBL" id="KRK65572.1"/>
    </source>
</evidence>
<gene>
    <name evidence="3" type="ORF">FC72_GL000013</name>
</gene>
<dbReference type="OrthoDB" id="3948624at2"/>
<evidence type="ECO:0000256" key="1">
    <source>
        <dbReference type="SAM" id="Coils"/>
    </source>
</evidence>
<feature type="transmembrane region" description="Helical" evidence="2">
    <location>
        <begin position="456"/>
        <end position="489"/>
    </location>
</feature>
<sequence>MTEAIQEADLRTIERNLSVLANNIGNVDANVQEVDSKVDSVQDEILTLRQEFNDYVEQQMLSNNLSIAHTKIVQIEQEIEKNYGHYDEIRRTTVGILQADDLEIVRKEVITSASEKMMISAPGYWLAPCLVALSAWINNDHELADKALNEALKRDKQKTSLLFALICRRADRKNASLKWTSYYLQSQDETQLDRNSIIIIDAFSNGLLGVDAEGAVSGTLERWLSNLENRPNFAQEQEEQWGEALALYKPETLDNPYPMLQQYSSSWGDLEDTLKGAYLHREILDYFEEIFNKVDSTENIKMQLDDILLSLVTGFDNEELKYKREERLNELIIKYDGNKSRARQDMEVEDKSYVEKKDFSQLLTDAALMNGGSGGSSSTQKFAIALSKDWIKDAYGDLVLKNRARVPEKINYHINGFSDSTENGENEIESINNYQADVESKKQTELNKNKISKNGFYVGGVLGAIGVILALSGHAIIGVILALMGGYWAIHSKRKIDEAEKRKQELIQQFESQKTDGANIIRQIMAETVDIREEFDEIDTEYDKVIEFLEQLTPQQYIRNLKTTARHINIKSEV</sequence>
<feature type="coiled-coil region" evidence="1">
    <location>
        <begin position="489"/>
        <end position="516"/>
    </location>
</feature>
<dbReference type="AlphaFoldDB" id="A0A0R1JB86"/>
<dbReference type="STRING" id="1423811.FC72_GL000013"/>
<protein>
    <submittedName>
        <fullName evidence="3">Uncharacterized protein</fullName>
    </submittedName>
</protein>
<keyword evidence="2" id="KW-0472">Membrane</keyword>
<evidence type="ECO:0000313" key="4">
    <source>
        <dbReference type="Proteomes" id="UP000050929"/>
    </source>
</evidence>
<evidence type="ECO:0000256" key="2">
    <source>
        <dbReference type="SAM" id="Phobius"/>
    </source>
</evidence>
<dbReference type="EMBL" id="AZDG01000001">
    <property type="protein sequence ID" value="KRK65572.1"/>
    <property type="molecule type" value="Genomic_DNA"/>
</dbReference>
<keyword evidence="4" id="KW-1185">Reference proteome</keyword>
<keyword evidence="1" id="KW-0175">Coiled coil</keyword>
<proteinExistence type="predicted"/>
<comment type="caution">
    <text evidence="3">The sequence shown here is derived from an EMBL/GenBank/DDBJ whole genome shotgun (WGS) entry which is preliminary data.</text>
</comment>